<evidence type="ECO:0000256" key="6">
    <source>
        <dbReference type="ARBA" id="ARBA00022833"/>
    </source>
</evidence>
<evidence type="ECO:0000256" key="2">
    <source>
        <dbReference type="ARBA" id="ARBA00022679"/>
    </source>
</evidence>
<dbReference type="PANTHER" id="PTHR45873">
    <property type="entry name" value="DNA POLYMERASE ETA"/>
    <property type="match status" value="1"/>
</dbReference>
<feature type="compositionally biased region" description="Gly residues" evidence="10">
    <location>
        <begin position="727"/>
        <end position="762"/>
    </location>
</feature>
<dbReference type="InterPro" id="IPR001126">
    <property type="entry name" value="UmuC"/>
</dbReference>
<keyword evidence="6" id="KW-0862">Zinc</keyword>
<dbReference type="PROSITE" id="PS51907">
    <property type="entry name" value="ZF_UBZ3"/>
    <property type="match status" value="1"/>
</dbReference>
<sequence>MTSSPNFFSSPTTATPHRTRRKSRFTYKHLSTLSHSSPTCPLRVIAHIDLDAFYAQCETVRLGIDPTKPLAVQQWQGLIAINYPARAFGLTRHVTIAEAKEKCPEIICQHVATWKEGEAKWTYDLESADAAREIATRKVSLDPYRIQSRRILAVIKDCLPADKQRVEKASIDEVFLDLSAQVHSLLLERYPDELGGPPPYDDPSEPLPRPPTTALDWAADALVDLNATTEHSEEDDPDWDDITTLLASEIVRDVRARIFTDLHYTCSAGLARNKMVAKLGSAHKKPNGQTVIRNRAIEHFLSAFKFTKIRNLGGKLGDEVVAAFNTELVSELLPVPIEQLKKQLGDDTGAWLYGIIRGEDTSEVNPRTQIKSMLSAKSFRPSINNFEVACKWLRIFVADIFSRLVEEGVLENKRRPRTINLHHRQGAQTRSRQAPIPLGRTQMTEEGLFELARTLLAQVIVDGRAWPCANLSLSVGGFEDGVKDNKGIGGFLVHGEEARALREQVVVEKVKSRGGGGRSEGPPVAKRRRVGEGAGITRFFAEYGKRESVGEGEERIEAAEIGRVARRVPAVGGEDGEEDEDDLSGTSDVEAEPQPEAVNAIQRPAAQDHPPSSQSLIDQVYPPEPGDPGGDLALNKQHDDTANNEDHEDHDDDAQLPTTLPDPPQNTYLCPRCHARLPISTKPEHDDFHFAQDLQHEASTPPAARPPPLKPAQSSKNETAGPRSPSSGGGGGGGGGGLGSRGSGSSGRGRGRGRPVGSGGLGGKERGQRKLAFG</sequence>
<dbReference type="Pfam" id="PF11799">
    <property type="entry name" value="IMS_C"/>
    <property type="match status" value="1"/>
</dbReference>
<keyword evidence="4" id="KW-0227">DNA damage</keyword>
<dbReference type="GO" id="GO:0005657">
    <property type="term" value="C:replication fork"/>
    <property type="evidence" value="ECO:0007669"/>
    <property type="project" value="UniProtKB-ARBA"/>
</dbReference>
<dbReference type="InterPro" id="IPR017961">
    <property type="entry name" value="DNA_pol_Y-fam_little_finger"/>
</dbReference>
<keyword evidence="2 13" id="KW-0808">Transferase</keyword>
<gene>
    <name evidence="13" type="primary">RAD30_3</name>
    <name evidence="13" type="ORF">LTR91_020696</name>
</gene>
<keyword evidence="14" id="KW-1185">Reference proteome</keyword>
<feature type="compositionally biased region" description="Acidic residues" evidence="10">
    <location>
        <begin position="574"/>
        <end position="593"/>
    </location>
</feature>
<dbReference type="PANTHER" id="PTHR45873:SF1">
    <property type="entry name" value="DNA POLYMERASE ETA"/>
    <property type="match status" value="1"/>
</dbReference>
<evidence type="ECO:0000256" key="5">
    <source>
        <dbReference type="ARBA" id="ARBA00022771"/>
    </source>
</evidence>
<dbReference type="Gene3D" id="1.10.150.20">
    <property type="entry name" value="5' to 3' exonuclease, C-terminal subdomain"/>
    <property type="match status" value="1"/>
</dbReference>
<dbReference type="InterPro" id="IPR041298">
    <property type="entry name" value="UBZ3"/>
</dbReference>
<evidence type="ECO:0000256" key="8">
    <source>
        <dbReference type="ARBA" id="ARBA00023242"/>
    </source>
</evidence>
<organism evidence="13 14">
    <name type="scientific">Friedmanniomyces endolithicus</name>
    <dbReference type="NCBI Taxonomy" id="329885"/>
    <lineage>
        <taxon>Eukaryota</taxon>
        <taxon>Fungi</taxon>
        <taxon>Dikarya</taxon>
        <taxon>Ascomycota</taxon>
        <taxon>Pezizomycotina</taxon>
        <taxon>Dothideomycetes</taxon>
        <taxon>Dothideomycetidae</taxon>
        <taxon>Mycosphaerellales</taxon>
        <taxon>Teratosphaeriaceae</taxon>
        <taxon>Friedmanniomyces</taxon>
    </lineage>
</organism>
<dbReference type="PIRSF" id="PIRSF036603">
    <property type="entry name" value="DPol_eta"/>
    <property type="match status" value="1"/>
</dbReference>
<feature type="region of interest" description="Disordered" evidence="10">
    <location>
        <begin position="567"/>
        <end position="774"/>
    </location>
</feature>
<evidence type="ECO:0000256" key="7">
    <source>
        <dbReference type="ARBA" id="ARBA00023204"/>
    </source>
</evidence>
<feature type="domain" description="UmuC" evidence="11">
    <location>
        <begin position="45"/>
        <end position="313"/>
    </location>
</feature>
<keyword evidence="8" id="KW-0539">Nucleus</keyword>
<keyword evidence="3" id="KW-0479">Metal-binding</keyword>
<feature type="domain" description="UBZ3-type" evidence="12">
    <location>
        <begin position="663"/>
        <end position="697"/>
    </location>
</feature>
<keyword evidence="13" id="KW-0239">DNA-directed DNA polymerase</keyword>
<evidence type="ECO:0000256" key="9">
    <source>
        <dbReference type="ARBA" id="ARBA00044975"/>
    </source>
</evidence>
<evidence type="ECO:0000313" key="14">
    <source>
        <dbReference type="Proteomes" id="UP001175353"/>
    </source>
</evidence>
<evidence type="ECO:0000313" key="13">
    <source>
        <dbReference type="EMBL" id="KAK0959688.1"/>
    </source>
</evidence>
<dbReference type="Pfam" id="PF21704">
    <property type="entry name" value="POLH-Rev1_HhH"/>
    <property type="match status" value="1"/>
</dbReference>
<dbReference type="AlphaFoldDB" id="A0AAN6K4S8"/>
<keyword evidence="7" id="KW-0234">DNA repair</keyword>
<dbReference type="PROSITE" id="PS50173">
    <property type="entry name" value="UMUC"/>
    <property type="match status" value="1"/>
</dbReference>
<dbReference type="GO" id="GO:0009314">
    <property type="term" value="P:response to radiation"/>
    <property type="evidence" value="ECO:0007669"/>
    <property type="project" value="TreeGrafter"/>
</dbReference>
<dbReference type="Proteomes" id="UP001175353">
    <property type="component" value="Unassembled WGS sequence"/>
</dbReference>
<dbReference type="InterPro" id="IPR043128">
    <property type="entry name" value="Rev_trsase/Diguanyl_cyclase"/>
</dbReference>
<feature type="compositionally biased region" description="Basic and acidic residues" evidence="10">
    <location>
        <begin position="636"/>
        <end position="647"/>
    </location>
</feature>
<dbReference type="FunFam" id="3.30.1490.100:FF:000009">
    <property type="entry name" value="DNA polymerase eta subunit"/>
    <property type="match status" value="1"/>
</dbReference>
<dbReference type="InterPro" id="IPR052230">
    <property type="entry name" value="DNA_polymerase_eta"/>
</dbReference>
<protein>
    <recommendedName>
        <fullName evidence="9">DNA polymerase eta</fullName>
    </recommendedName>
</protein>
<feature type="compositionally biased region" description="Basic and acidic residues" evidence="10">
    <location>
        <begin position="682"/>
        <end position="696"/>
    </location>
</feature>
<feature type="region of interest" description="Disordered" evidence="10">
    <location>
        <begin position="511"/>
        <end position="530"/>
    </location>
</feature>
<evidence type="ECO:0000256" key="10">
    <source>
        <dbReference type="SAM" id="MobiDB-lite"/>
    </source>
</evidence>
<dbReference type="FunFam" id="1.10.150.20:FF:000014">
    <property type="entry name" value="Polymerase (DNA directed), eta"/>
    <property type="match status" value="1"/>
</dbReference>
<dbReference type="InterPro" id="IPR043502">
    <property type="entry name" value="DNA/RNA_pol_sf"/>
</dbReference>
<dbReference type="Gene3D" id="3.30.70.270">
    <property type="match status" value="1"/>
</dbReference>
<accession>A0AAN6K4S8</accession>
<comment type="caution">
    <text evidence="13">The sequence shown here is derived from an EMBL/GenBank/DDBJ whole genome shotgun (WGS) entry which is preliminary data.</text>
</comment>
<dbReference type="GO" id="GO:0006281">
    <property type="term" value="P:DNA repair"/>
    <property type="evidence" value="ECO:0007669"/>
    <property type="project" value="UniProtKB-KW"/>
</dbReference>
<dbReference type="GO" id="GO:0005634">
    <property type="term" value="C:nucleus"/>
    <property type="evidence" value="ECO:0007669"/>
    <property type="project" value="UniProtKB-SubCell"/>
</dbReference>
<dbReference type="GO" id="GO:0070987">
    <property type="term" value="P:error-free translesion synthesis"/>
    <property type="evidence" value="ECO:0007669"/>
    <property type="project" value="UniProtKB-ARBA"/>
</dbReference>
<dbReference type="GO" id="GO:0042276">
    <property type="term" value="P:error-prone translesion synthesis"/>
    <property type="evidence" value="ECO:0007669"/>
    <property type="project" value="TreeGrafter"/>
</dbReference>
<proteinExistence type="predicted"/>
<dbReference type="FunFam" id="3.40.1170.60:FF:000008">
    <property type="entry name" value="DNA polymerase eta subunit"/>
    <property type="match status" value="1"/>
</dbReference>
<dbReference type="GO" id="GO:0008270">
    <property type="term" value="F:zinc ion binding"/>
    <property type="evidence" value="ECO:0007669"/>
    <property type="project" value="UniProtKB-KW"/>
</dbReference>
<dbReference type="GO" id="GO:0003887">
    <property type="term" value="F:DNA-directed DNA polymerase activity"/>
    <property type="evidence" value="ECO:0007669"/>
    <property type="project" value="UniProtKB-KW"/>
</dbReference>
<evidence type="ECO:0000256" key="3">
    <source>
        <dbReference type="ARBA" id="ARBA00022723"/>
    </source>
</evidence>
<keyword evidence="13" id="KW-0548">Nucleotidyltransferase</keyword>
<comment type="subcellular location">
    <subcellularLocation>
        <location evidence="1">Nucleus</location>
    </subcellularLocation>
</comment>
<dbReference type="InterPro" id="IPR036775">
    <property type="entry name" value="DNA_pol_Y-fam_lit_finger_sf"/>
</dbReference>
<dbReference type="Pfam" id="PF18439">
    <property type="entry name" value="zf_UBZ"/>
    <property type="match status" value="1"/>
</dbReference>
<dbReference type="GO" id="GO:0003684">
    <property type="term" value="F:damaged DNA binding"/>
    <property type="evidence" value="ECO:0007669"/>
    <property type="project" value="InterPro"/>
</dbReference>
<reference evidence="13" key="1">
    <citation type="submission" date="2023-06" db="EMBL/GenBank/DDBJ databases">
        <title>Black Yeasts Isolated from many extreme environments.</title>
        <authorList>
            <person name="Coleine C."/>
            <person name="Stajich J.E."/>
            <person name="Selbmann L."/>
        </authorList>
    </citation>
    <scope>NUCLEOTIDE SEQUENCE</scope>
    <source>
        <strain evidence="13">CCFEE 5200</strain>
    </source>
</reference>
<dbReference type="SUPFAM" id="SSF56672">
    <property type="entry name" value="DNA/RNA polymerases"/>
    <property type="match status" value="1"/>
</dbReference>
<dbReference type="GO" id="GO:0007064">
    <property type="term" value="P:mitotic sister chromatid cohesion"/>
    <property type="evidence" value="ECO:0007669"/>
    <property type="project" value="UniProtKB-ARBA"/>
</dbReference>
<dbReference type="Pfam" id="PF00817">
    <property type="entry name" value="IMS"/>
    <property type="match status" value="1"/>
</dbReference>
<dbReference type="SUPFAM" id="SSF100879">
    <property type="entry name" value="Lesion bypass DNA polymerase (Y-family), little finger domain"/>
    <property type="match status" value="1"/>
</dbReference>
<evidence type="ECO:0000259" key="11">
    <source>
        <dbReference type="PROSITE" id="PS50173"/>
    </source>
</evidence>
<dbReference type="Gene3D" id="3.40.1170.60">
    <property type="match status" value="1"/>
</dbReference>
<dbReference type="GO" id="GO:0035861">
    <property type="term" value="C:site of double-strand break"/>
    <property type="evidence" value="ECO:0007669"/>
    <property type="project" value="TreeGrafter"/>
</dbReference>
<feature type="compositionally biased region" description="Low complexity" evidence="10">
    <location>
        <begin position="1"/>
        <end position="16"/>
    </location>
</feature>
<name>A0AAN6K4S8_9PEZI</name>
<evidence type="ECO:0000256" key="1">
    <source>
        <dbReference type="ARBA" id="ARBA00004123"/>
    </source>
</evidence>
<dbReference type="Gene3D" id="3.30.1490.100">
    <property type="entry name" value="DNA polymerase, Y-family, little finger domain"/>
    <property type="match status" value="1"/>
</dbReference>
<dbReference type="EMBL" id="JAUJLE010000347">
    <property type="protein sequence ID" value="KAK0959688.1"/>
    <property type="molecule type" value="Genomic_DNA"/>
</dbReference>
<feature type="region of interest" description="Disordered" evidence="10">
    <location>
        <begin position="1"/>
        <end position="21"/>
    </location>
</feature>
<keyword evidence="5" id="KW-0863">Zinc-finger</keyword>
<evidence type="ECO:0000256" key="4">
    <source>
        <dbReference type="ARBA" id="ARBA00022763"/>
    </source>
</evidence>
<evidence type="ECO:0000259" key="12">
    <source>
        <dbReference type="PROSITE" id="PS51907"/>
    </source>
</evidence>